<dbReference type="GO" id="GO:0005524">
    <property type="term" value="F:ATP binding"/>
    <property type="evidence" value="ECO:0007669"/>
    <property type="project" value="UniProtKB-KW"/>
</dbReference>
<dbReference type="SUPFAM" id="SSF100950">
    <property type="entry name" value="NagB/RpiA/CoA transferase-like"/>
    <property type="match status" value="1"/>
</dbReference>
<dbReference type="AlphaFoldDB" id="A0AAE3IV00"/>
<dbReference type="GO" id="GO:0009396">
    <property type="term" value="P:folic acid-containing compound biosynthetic process"/>
    <property type="evidence" value="ECO:0007669"/>
    <property type="project" value="TreeGrafter"/>
</dbReference>
<keyword evidence="5" id="KW-0479">Metal-binding</keyword>
<dbReference type="Proteomes" id="UP001209318">
    <property type="component" value="Unassembled WGS sequence"/>
</dbReference>
<evidence type="ECO:0000256" key="2">
    <source>
        <dbReference type="ARBA" id="ARBA00022741"/>
    </source>
</evidence>
<name>A0AAE3IV00_9BACI</name>
<feature type="binding site" evidence="4">
    <location>
        <position position="56"/>
    </location>
    <ligand>
        <name>substrate</name>
    </ligand>
</feature>
<feature type="binding site" evidence="4">
    <location>
        <begin position="135"/>
        <end position="143"/>
    </location>
    <ligand>
        <name>ATP</name>
        <dbReference type="ChEBI" id="CHEBI:30616"/>
    </ligand>
</feature>
<keyword evidence="5" id="KW-0460">Magnesium</keyword>
<dbReference type="PANTHER" id="PTHR23407:SF1">
    <property type="entry name" value="5-FORMYLTETRAHYDROFOLATE CYCLO-LIGASE"/>
    <property type="match status" value="1"/>
</dbReference>
<dbReference type="Pfam" id="PF01812">
    <property type="entry name" value="5-FTHF_cyc-lig"/>
    <property type="match status" value="1"/>
</dbReference>
<dbReference type="InterPro" id="IPR037171">
    <property type="entry name" value="NagB/RpiA_transferase-like"/>
</dbReference>
<dbReference type="InterPro" id="IPR002698">
    <property type="entry name" value="FTHF_cligase"/>
</dbReference>
<dbReference type="GO" id="GO:0035999">
    <property type="term" value="P:tetrahydrofolate interconversion"/>
    <property type="evidence" value="ECO:0007669"/>
    <property type="project" value="TreeGrafter"/>
</dbReference>
<evidence type="ECO:0000256" key="4">
    <source>
        <dbReference type="PIRSR" id="PIRSR006806-1"/>
    </source>
</evidence>
<dbReference type="NCBIfam" id="TIGR02727">
    <property type="entry name" value="MTHFS_bact"/>
    <property type="match status" value="1"/>
</dbReference>
<accession>A0AAE3IV00</accession>
<evidence type="ECO:0000256" key="5">
    <source>
        <dbReference type="RuleBase" id="RU361279"/>
    </source>
</evidence>
<dbReference type="GO" id="GO:0030272">
    <property type="term" value="F:5-formyltetrahydrofolate cyclo-ligase activity"/>
    <property type="evidence" value="ECO:0007669"/>
    <property type="project" value="UniProtKB-EC"/>
</dbReference>
<dbReference type="GO" id="GO:0046872">
    <property type="term" value="F:metal ion binding"/>
    <property type="evidence" value="ECO:0007669"/>
    <property type="project" value="UniProtKB-KW"/>
</dbReference>
<dbReference type="PIRSF" id="PIRSF006806">
    <property type="entry name" value="FTHF_cligase"/>
    <property type="match status" value="1"/>
</dbReference>
<feature type="binding site" evidence="4">
    <location>
        <begin position="5"/>
        <end position="9"/>
    </location>
    <ligand>
        <name>ATP</name>
        <dbReference type="ChEBI" id="CHEBI:30616"/>
    </ligand>
</feature>
<reference evidence="6" key="1">
    <citation type="submission" date="2022-10" db="EMBL/GenBank/DDBJ databases">
        <title>Description of Fervidibacillus gen. nov. in the family Fervidibacillaceae fam. nov. with two species, Fervidibacillus albus sp. nov., and Fervidibacillus halotolerans sp. nov., isolated from tidal flat sediments.</title>
        <authorList>
            <person name="Kwon K.K."/>
            <person name="Yang S.-H."/>
        </authorList>
    </citation>
    <scope>NUCLEOTIDE SEQUENCE</scope>
    <source>
        <strain evidence="6">JCM 19140</strain>
    </source>
</reference>
<comment type="catalytic activity">
    <reaction evidence="5">
        <text>(6S)-5-formyl-5,6,7,8-tetrahydrofolate + ATP = (6R)-5,10-methenyltetrahydrofolate + ADP + phosphate</text>
        <dbReference type="Rhea" id="RHEA:10488"/>
        <dbReference type="ChEBI" id="CHEBI:30616"/>
        <dbReference type="ChEBI" id="CHEBI:43474"/>
        <dbReference type="ChEBI" id="CHEBI:57455"/>
        <dbReference type="ChEBI" id="CHEBI:57457"/>
        <dbReference type="ChEBI" id="CHEBI:456216"/>
        <dbReference type="EC" id="6.3.3.2"/>
    </reaction>
</comment>
<evidence type="ECO:0000313" key="6">
    <source>
        <dbReference type="EMBL" id="MCU9613879.1"/>
    </source>
</evidence>
<protein>
    <recommendedName>
        <fullName evidence="5">5-formyltetrahydrofolate cyclo-ligase</fullName>
        <ecNumber evidence="5">6.3.3.2</ecNumber>
    </recommendedName>
</protein>
<organism evidence="6 7">
    <name type="scientific">Perspicuibacillus lycopersici</name>
    <dbReference type="NCBI Taxonomy" id="1325689"/>
    <lineage>
        <taxon>Bacteria</taxon>
        <taxon>Bacillati</taxon>
        <taxon>Bacillota</taxon>
        <taxon>Bacilli</taxon>
        <taxon>Bacillales</taxon>
        <taxon>Bacillaceae</taxon>
        <taxon>Perspicuibacillus</taxon>
    </lineage>
</organism>
<evidence type="ECO:0000256" key="3">
    <source>
        <dbReference type="ARBA" id="ARBA00022840"/>
    </source>
</evidence>
<comment type="caution">
    <text evidence="6">The sequence shown here is derived from an EMBL/GenBank/DDBJ whole genome shotgun (WGS) entry which is preliminary data.</text>
</comment>
<dbReference type="InterPro" id="IPR024185">
    <property type="entry name" value="FTHF_cligase-like_sf"/>
</dbReference>
<dbReference type="EMBL" id="JAOUSF010000003">
    <property type="protein sequence ID" value="MCU9613879.1"/>
    <property type="molecule type" value="Genomic_DNA"/>
</dbReference>
<keyword evidence="3 4" id="KW-0067">ATP-binding</keyword>
<evidence type="ECO:0000313" key="7">
    <source>
        <dbReference type="Proteomes" id="UP001209318"/>
    </source>
</evidence>
<dbReference type="PANTHER" id="PTHR23407">
    <property type="entry name" value="ATPASE INHIBITOR/5-FORMYLTETRAHYDROFOLATE CYCLO-LIGASE"/>
    <property type="match status" value="1"/>
</dbReference>
<comment type="cofactor">
    <cofactor evidence="5">
        <name>Mg(2+)</name>
        <dbReference type="ChEBI" id="CHEBI:18420"/>
    </cofactor>
</comment>
<proteinExistence type="inferred from homology"/>
<evidence type="ECO:0000256" key="1">
    <source>
        <dbReference type="ARBA" id="ARBA00010638"/>
    </source>
</evidence>
<comment type="similarity">
    <text evidence="1 5">Belongs to the 5-formyltetrahydrofolate cyclo-ligase family.</text>
</comment>
<gene>
    <name evidence="6" type="ORF">OEV98_09935</name>
</gene>
<feature type="binding site" evidence="4">
    <location>
        <position position="51"/>
    </location>
    <ligand>
        <name>substrate</name>
    </ligand>
</feature>
<keyword evidence="2 4" id="KW-0547">Nucleotide-binding</keyword>
<dbReference type="Gene3D" id="3.40.50.10420">
    <property type="entry name" value="NagB/RpiA/CoA transferase-like"/>
    <property type="match status" value="1"/>
</dbReference>
<keyword evidence="6" id="KW-0436">Ligase</keyword>
<sequence length="191" mass="21986">MKEQKNVLRQTLIHKLKQLDRAEYEMKSDDIAKNLFQSQIWSNAAMIGITISIFPEVDTYNIIQQAWKEKKLVTAAKCIPKTRELNFYQITDFQQLAKGYFGLYEPITEQTKLVQAESIDTLIIPGVAFTPTGFRLGFGGGYYDRYIPTFKGIKLALAFQEQLLADLPVEEHDQKVDMIITEKGVYYCNDK</sequence>
<keyword evidence="7" id="KW-1185">Reference proteome</keyword>
<dbReference type="EC" id="6.3.3.2" evidence="5"/>
<dbReference type="RefSeq" id="WP_263073117.1">
    <property type="nucleotide sequence ID" value="NZ_JAOUSF010000003.1"/>
</dbReference>